<dbReference type="InterPro" id="IPR026377">
    <property type="entry name" value="Cell_surface_SprA"/>
</dbReference>
<feature type="domain" description="Gliding motility protein SprA N-terminal" evidence="2">
    <location>
        <begin position="26"/>
        <end position="325"/>
    </location>
</feature>
<evidence type="ECO:0000313" key="4">
    <source>
        <dbReference type="Proteomes" id="UP001152599"/>
    </source>
</evidence>
<dbReference type="EMBL" id="JANCMU010000001">
    <property type="protein sequence ID" value="MDG4945135.1"/>
    <property type="molecule type" value="Genomic_DNA"/>
</dbReference>
<proteinExistence type="predicted"/>
<organism evidence="3 4">
    <name type="scientific">Profundicola chukchiensis</name>
    <dbReference type="NCBI Taxonomy" id="2961959"/>
    <lineage>
        <taxon>Bacteria</taxon>
        <taxon>Pseudomonadati</taxon>
        <taxon>Bacteroidota</taxon>
        <taxon>Flavobacteriia</taxon>
        <taxon>Flavobacteriales</taxon>
        <taxon>Weeksellaceae</taxon>
        <taxon>Profundicola</taxon>
    </lineage>
</organism>
<dbReference type="Proteomes" id="UP001152599">
    <property type="component" value="Unassembled WGS sequence"/>
</dbReference>
<dbReference type="Pfam" id="PF14349">
    <property type="entry name" value="SprA_N"/>
    <property type="match status" value="2"/>
</dbReference>
<evidence type="ECO:0000313" key="3">
    <source>
        <dbReference type="EMBL" id="MDG4945135.1"/>
    </source>
</evidence>
<protein>
    <submittedName>
        <fullName evidence="3">Cell surface protein SprA</fullName>
    </submittedName>
</protein>
<keyword evidence="4" id="KW-1185">Reference proteome</keyword>
<gene>
    <name evidence="3" type="primary">sprA</name>
    <name evidence="3" type="ORF">NMK71_01805</name>
</gene>
<dbReference type="RefSeq" id="WP_304419844.1">
    <property type="nucleotide sequence ID" value="NZ_JANCMU010000001.1"/>
</dbReference>
<comment type="caution">
    <text evidence="3">The sequence shown here is derived from an EMBL/GenBank/DDBJ whole genome shotgun (WGS) entry which is preliminary data.</text>
</comment>
<dbReference type="NCBIfam" id="TIGR04189">
    <property type="entry name" value="surface_SprA"/>
    <property type="match status" value="1"/>
</dbReference>
<reference evidence="3" key="1">
    <citation type="submission" date="2022-07" db="EMBL/GenBank/DDBJ databases">
        <title>Description and genome-wide analysis of Profundicola chukchiensis gen. nov., sp. nov., marine bacteria isolated from bottom sediments of the Chukchi Sea.</title>
        <authorList>
            <person name="Romanenko L."/>
            <person name="Otstavnykh N."/>
            <person name="Kurilenko V."/>
            <person name="Eremeev V."/>
            <person name="Velansky P."/>
            <person name="Mikhailov V."/>
            <person name="Isaeva M."/>
        </authorList>
    </citation>
    <scope>NUCLEOTIDE SEQUENCE</scope>
    <source>
        <strain evidence="3">KMM 9713</strain>
    </source>
</reference>
<feature type="compositionally biased region" description="Polar residues" evidence="1">
    <location>
        <begin position="1082"/>
        <end position="1091"/>
    </location>
</feature>
<feature type="region of interest" description="Disordered" evidence="1">
    <location>
        <begin position="1081"/>
        <end position="1109"/>
    </location>
</feature>
<sequence length="2335" mass="265423">MLLAQEDSLQYSINNHNGGLYLNTPVQYAAEYDPFTGNYVLRQQVGNLSFGEPIILTQEEYFDMLLAQNMEQYYKEKSQALDSQFRSVRYDKDGDQEDQGLVLPSVQVKNKLFQSIFGGDKIELIPQGYASLDLGVFIQKLENPQILPQNRNTFAMDLQQRIQMSVLGKVGENLQLEANYDTQAGFGFENRMNLGWRPRGEGGEDNIIQNIEFGNVSMPLSTSLITGAQSLFGAKGEFKFGNTYVSTLFSQQESEARNITVEGGGVVNTFKIYAKDYQANQHYFLAQYFRENYDGALANYPVISSQINITRLEVWVIDRGNANQENRRSMVALRDLGDNGFSAPNNGNLYNTVKNLGGIRQGNTASSAINAAGLTDANGNTYSEGEQYMVHENVRLLNPSEYKFYPNLGYISLNQPLNDNELMGVSFQYTLTSQPGQAYSVGEFSDQQSELLITKLLKSNTNVNTNSPMWDLMMKNIYSLETIQLSAEDFRLNIFYQDPSMGSGALNYLQGTPVENQTLLQLLNMDRLNMNGQLQQSGDLYGDGLFDYVPGVTVDEQNGRIIFTTIEPFARTIANKLSTDDSEFVMNDLYSELPITFEQSSGVNRYYMEGQYKSSGGDGIPLGAFNVPQGSVRVTANGQELIEGVDYIVDYQLGRVQIINQMLKDSGTPINISMENRSTFNMQTKRLMGLNVEHKFSEELLAGITYMNYSERLAGAQQKAQYNSEPVSNSIFGANVMYNGTSDWLTRMTDKIPLVDTETPSQINFNAEGAYLMPGVNNSTKNESYIDDFEDSQSKISLMDVNSWKLAATPVVNSENPNDDFDPSVFDPDGFSLNYYRRLLSWYNIDPRFYSIGGNTSLSNADISNHASRKVQVRELFSSRDLTAGTPVNLSTFDITFYPDKRGPYNLNPNWQTESKDLKWAGISRPLTITNLKQTNVEYLEFWMMDPYADGMNNAPDAKVLLHIGNVSEDVLRDGNLMYENGINLPDNEPEFSIWGKQPSNYPILYSFQTEGEERKLQDVGLNGMTDAEEALQDGYNLFINSTNHVTGEADPAADNFVYYLDDRWDNTPDAGYIPSRYQYFRNPQGNSPSGSLEAGSASPDTEDLNNDYNLDRIENYNQYTIKLDKNQLNLDNPFIVDSKRVSVNFENGQQGENNWYLFRVPVSDYDLDQGAASEDVLTSARFMRLIVKGFESQATLRFATMDMVRSDWRRYAKNIYPNIDLPEGEEQQDVENLSIGNVNVEENSTATPPYVVPPGIEREQYQTNAGLQSQNEASMVLSLDKLDAQDARGVFKNTNLDLRRYKRIRMFSHVHAGETGAESNDLKLFIRIGSDLSNNYYEYEIPMEYSPLSANTATGIWPQNNMLDVYTDEFVEAKKLAYEANNLDRFPYVVDESGKMIYVKGRPSLGNVSTIMIGVRNSGGTEIRNAVVWVNELRLSEIDNQGGYAAQASLNVALGDFAQINSSGSISSVGFGAIDRGPVERQQEEIKNYSVNAAVNLDKFFPKKWGLKIPFNYVISEQFIDPKFNPLDNDVEFEEDPRKDQLTDIVRTYNKRITYGFSNIRKERVNTSKPQRFYDVENLSLSFLYNSDFHRDIYTKYNKDKSLRASINYNYNFKTKYMQPFKDWHMVHDTAQSARYLNWVKEFNFNPVPSRLSFRTDVIRTYTEQQYRDLNSYLVDGGTPIQFNPIFSNNFLFNWQYNVGFDLTKSLRVDFNSATRTLSDIVATKPDDGMIFKDLLNVGRPINYNQQLQVNWKTPLRLLPYFEWANVELGYTANYDWQARLANKLQINDVEEDIGHLAQNAQTISVIGNFDFDKLYMQFEGFQKLDSVRQGRKREMDSINRSFQNLAGKKNGLRQINKTKIKYKHRYKVTDYLKMALQSIKRGQFNFNRNSGIILPGMLAEPNFIGQGGTGPGPTAEFMFGSQFDIRKRAIENGWITRSSYLTEPYTSNRNETFTASVQVEPMPSLRVDFSANRNYSRNMFQSGFNTQIDDNTFGYERAFENVQENFTISTWSMGTAFMDGDALYADLKKNAQLISQRQGQLWYGITDVNNEGYAPGLNLSNADVLVPAFLATYRGRTVPDSNFDYKRFFPLPNWNITYTGLMNTPFFSKKFDRFEISHNYSSSYTVNNVSSNLNRFSDPIPFENGSAVIGDDGIPAGGIDGNNNFYSRNTYGAVTLMEAFSPLIGVDMTLRNSMQFRAMYNRDRIISLSLSNYTLSEDFGNEFIFGFGYILKDVKINMRYMGKKQTLKGDVNFRADLSMRDNEMRIRRILDDNSQVTGGQNIFSLKLNAQYMLSQNFNLSLFYDQMMTKYKISTAFPLSTVRAGIKATFTFGN</sequence>
<accession>A0A9X4RUV0</accession>
<feature type="domain" description="Gliding motility protein SprA N-terminal" evidence="2">
    <location>
        <begin position="1049"/>
        <end position="1536"/>
    </location>
</feature>
<evidence type="ECO:0000256" key="1">
    <source>
        <dbReference type="SAM" id="MobiDB-lite"/>
    </source>
</evidence>
<name>A0A9X4RUV0_9FLAO</name>
<dbReference type="InterPro" id="IPR025684">
    <property type="entry name" value="SprA_N_dom"/>
</dbReference>
<evidence type="ECO:0000259" key="2">
    <source>
        <dbReference type="Pfam" id="PF14349"/>
    </source>
</evidence>